<evidence type="ECO:0000256" key="3">
    <source>
        <dbReference type="ARBA" id="ARBA00022989"/>
    </source>
</evidence>
<feature type="domain" description="VWFA" evidence="7">
    <location>
        <begin position="87"/>
        <end position="318"/>
    </location>
</feature>
<accession>A0ABQ6CKL9</accession>
<dbReference type="InterPro" id="IPR050768">
    <property type="entry name" value="UPF0353/GerABKA_families"/>
</dbReference>
<evidence type="ECO:0000256" key="5">
    <source>
        <dbReference type="SAM" id="MobiDB-lite"/>
    </source>
</evidence>
<feature type="transmembrane region" description="Helical" evidence="6">
    <location>
        <begin position="331"/>
        <end position="354"/>
    </location>
</feature>
<keyword evidence="9" id="KW-1185">Reference proteome</keyword>
<evidence type="ECO:0000256" key="1">
    <source>
        <dbReference type="ARBA" id="ARBA00022475"/>
    </source>
</evidence>
<feature type="region of interest" description="Disordered" evidence="5">
    <location>
        <begin position="186"/>
        <end position="224"/>
    </location>
</feature>
<evidence type="ECO:0000256" key="2">
    <source>
        <dbReference type="ARBA" id="ARBA00022692"/>
    </source>
</evidence>
<comment type="caution">
    <text evidence="8">The sequence shown here is derived from an EMBL/GenBank/DDBJ whole genome shotgun (WGS) entry which is preliminary data.</text>
</comment>
<dbReference type="InterPro" id="IPR024163">
    <property type="entry name" value="Aerotolerance_reg_N"/>
</dbReference>
<dbReference type="SUPFAM" id="SSF53300">
    <property type="entry name" value="vWA-like"/>
    <property type="match status" value="1"/>
</dbReference>
<keyword evidence="3 6" id="KW-1133">Transmembrane helix</keyword>
<dbReference type="EMBL" id="BSPC01000028">
    <property type="protein sequence ID" value="GLS20288.1"/>
    <property type="molecule type" value="Genomic_DNA"/>
</dbReference>
<dbReference type="InterPro" id="IPR002035">
    <property type="entry name" value="VWF_A"/>
</dbReference>
<dbReference type="PANTHER" id="PTHR22550:SF5">
    <property type="entry name" value="LEUCINE ZIPPER PROTEIN 4"/>
    <property type="match status" value="1"/>
</dbReference>
<gene>
    <name evidence="8" type="ORF">GCM10007874_33050</name>
</gene>
<dbReference type="Gene3D" id="3.40.50.410">
    <property type="entry name" value="von Willebrand factor, type A domain"/>
    <property type="match status" value="1"/>
</dbReference>
<dbReference type="RefSeq" id="WP_284313384.1">
    <property type="nucleotide sequence ID" value="NZ_BSPC01000028.1"/>
</dbReference>
<proteinExistence type="predicted"/>
<keyword evidence="1" id="KW-1003">Cell membrane</keyword>
<evidence type="ECO:0000313" key="9">
    <source>
        <dbReference type="Proteomes" id="UP001156882"/>
    </source>
</evidence>
<keyword evidence="2 6" id="KW-0812">Transmembrane</keyword>
<organism evidence="8 9">
    <name type="scientific">Labrys miyagiensis</name>
    <dbReference type="NCBI Taxonomy" id="346912"/>
    <lineage>
        <taxon>Bacteria</taxon>
        <taxon>Pseudomonadati</taxon>
        <taxon>Pseudomonadota</taxon>
        <taxon>Alphaproteobacteria</taxon>
        <taxon>Hyphomicrobiales</taxon>
        <taxon>Xanthobacteraceae</taxon>
        <taxon>Labrys</taxon>
    </lineage>
</organism>
<dbReference type="PROSITE" id="PS50234">
    <property type="entry name" value="VWFA"/>
    <property type="match status" value="1"/>
</dbReference>
<feature type="transmembrane region" description="Helical" evidence="6">
    <location>
        <begin position="56"/>
        <end position="77"/>
    </location>
</feature>
<protein>
    <submittedName>
        <fullName evidence="8">UPF0353 protein</fullName>
    </submittedName>
</protein>
<dbReference type="InterPro" id="IPR036465">
    <property type="entry name" value="vWFA_dom_sf"/>
</dbReference>
<dbReference type="SMART" id="SM00327">
    <property type="entry name" value="VWA"/>
    <property type="match status" value="1"/>
</dbReference>
<dbReference type="Pfam" id="PF00092">
    <property type="entry name" value="VWA"/>
    <property type="match status" value="1"/>
</dbReference>
<evidence type="ECO:0000256" key="4">
    <source>
        <dbReference type="ARBA" id="ARBA00023136"/>
    </source>
</evidence>
<sequence length="358" mass="38117">MTFIWIDALWLLLLVPLLVAAYRWLLRRRKQAALRYANLALVKQAMGRGLSWRRHLPPALLLAAVTVLILAVARPAAILTLPSNRALVILAMDVSGSMRAQDIAPSRIAASQTAAKQFIADLPNNVEIGIVAFASTALLVQVPTIDRSALDDAIDRFQLRRGTAIGDGILISLATIFPDEKFDVSPGSSIDPGTDQLGAQMNAGPGNRSLDDQTQQPRAEHVPVPPGSYDNAIIVLLTDGATTTGKDPIQSGQVAANYGVKVYTVGFGSPEGSVVDMGGFTMRALPDLDTLKKIAGATNAEFFNAQSADDLAKVYKSLTAKVVGERRLTEISFIFAGVGALLAMLAGGLSMLWFGRIA</sequence>
<keyword evidence="4 6" id="KW-0472">Membrane</keyword>
<evidence type="ECO:0000256" key="6">
    <source>
        <dbReference type="SAM" id="Phobius"/>
    </source>
</evidence>
<reference evidence="9" key="1">
    <citation type="journal article" date="2019" name="Int. J. Syst. Evol. Microbiol.">
        <title>The Global Catalogue of Microorganisms (GCM) 10K type strain sequencing project: providing services to taxonomists for standard genome sequencing and annotation.</title>
        <authorList>
            <consortium name="The Broad Institute Genomics Platform"/>
            <consortium name="The Broad Institute Genome Sequencing Center for Infectious Disease"/>
            <person name="Wu L."/>
            <person name="Ma J."/>
        </authorList>
    </citation>
    <scope>NUCLEOTIDE SEQUENCE [LARGE SCALE GENOMIC DNA]</scope>
    <source>
        <strain evidence="9">NBRC 101365</strain>
    </source>
</reference>
<evidence type="ECO:0000313" key="8">
    <source>
        <dbReference type="EMBL" id="GLS20288.1"/>
    </source>
</evidence>
<name>A0ABQ6CKL9_9HYPH</name>
<dbReference type="Pfam" id="PF07584">
    <property type="entry name" value="BatA"/>
    <property type="match status" value="1"/>
</dbReference>
<dbReference type="Proteomes" id="UP001156882">
    <property type="component" value="Unassembled WGS sequence"/>
</dbReference>
<dbReference type="PANTHER" id="PTHR22550">
    <property type="entry name" value="SPORE GERMINATION PROTEIN"/>
    <property type="match status" value="1"/>
</dbReference>
<feature type="transmembrane region" description="Helical" evidence="6">
    <location>
        <begin position="6"/>
        <end position="26"/>
    </location>
</feature>
<dbReference type="Pfam" id="PF13519">
    <property type="entry name" value="VWA_2"/>
    <property type="match status" value="1"/>
</dbReference>
<evidence type="ECO:0000259" key="7">
    <source>
        <dbReference type="PROSITE" id="PS50234"/>
    </source>
</evidence>